<dbReference type="InterPro" id="IPR043133">
    <property type="entry name" value="GTP-CH-I_C/QueF"/>
</dbReference>
<dbReference type="GO" id="GO:0004150">
    <property type="term" value="F:dihydroneopterin aldolase activity"/>
    <property type="evidence" value="ECO:0007669"/>
    <property type="project" value="UniProtKB-EC"/>
</dbReference>
<keyword evidence="4 6" id="KW-0289">Folate biosynthesis</keyword>
<evidence type="ECO:0000256" key="1">
    <source>
        <dbReference type="ARBA" id="ARBA00001353"/>
    </source>
</evidence>
<keyword evidence="9" id="KW-1185">Reference proteome</keyword>
<evidence type="ECO:0000259" key="7">
    <source>
        <dbReference type="SMART" id="SM00905"/>
    </source>
</evidence>
<gene>
    <name evidence="8" type="primary">folB</name>
    <name evidence="8" type="ORF">L3049_14970</name>
</gene>
<dbReference type="Proteomes" id="UP001528920">
    <property type="component" value="Unassembled WGS sequence"/>
</dbReference>
<dbReference type="SMART" id="SM00905">
    <property type="entry name" value="FolB"/>
    <property type="match status" value="1"/>
</dbReference>
<accession>A0ABT5VV63</accession>
<evidence type="ECO:0000313" key="9">
    <source>
        <dbReference type="Proteomes" id="UP001528920"/>
    </source>
</evidence>
<comment type="function">
    <text evidence="6">Catalyzes the conversion of 7,8-dihydroneopterin to 6-hydroxymethyl-7,8-dihydropterin.</text>
</comment>
<comment type="similarity">
    <text evidence="3 6">Belongs to the DHNA family.</text>
</comment>
<dbReference type="EMBL" id="JAKJSC010000003">
    <property type="protein sequence ID" value="MDE5419301.1"/>
    <property type="molecule type" value="Genomic_DNA"/>
</dbReference>
<comment type="pathway">
    <text evidence="2 6">Cofactor biosynthesis; tetrahydrofolate biosynthesis; 2-amino-4-hydroxy-6-hydroxymethyl-7,8-dihydropteridine diphosphate from 7,8-dihydroneopterin triphosphate: step 3/4.</text>
</comment>
<dbReference type="EC" id="4.1.2.25" evidence="6"/>
<evidence type="ECO:0000256" key="5">
    <source>
        <dbReference type="ARBA" id="ARBA00023239"/>
    </source>
</evidence>
<keyword evidence="5 6" id="KW-0456">Lyase</keyword>
<dbReference type="NCBIfam" id="TIGR00525">
    <property type="entry name" value="folB"/>
    <property type="match status" value="1"/>
</dbReference>
<protein>
    <recommendedName>
        <fullName evidence="6">7,8-dihydroneopterin aldolase</fullName>
        <ecNumber evidence="6">4.1.2.25</ecNumber>
    </recommendedName>
</protein>
<sequence>MGIIELEGLEFYGYHGCFVEEQVVGNKFIVYVRMEYNAEKAVKSDQIGDALNYQRAYEMIKEQVQITSHLLEHVGQRILDVLYEKFPELEKATVKVSKMNPPMGGQIEKVSLTLSR</sequence>
<dbReference type="PANTHER" id="PTHR42844">
    <property type="entry name" value="DIHYDRONEOPTERIN ALDOLASE 1-RELATED"/>
    <property type="match status" value="1"/>
</dbReference>
<feature type="domain" description="Dihydroneopterin aldolase/epimerase" evidence="7">
    <location>
        <begin position="4"/>
        <end position="116"/>
    </location>
</feature>
<dbReference type="InterPro" id="IPR006157">
    <property type="entry name" value="FolB_dom"/>
</dbReference>
<comment type="catalytic activity">
    <reaction evidence="1 6">
        <text>7,8-dihydroneopterin = 6-hydroxymethyl-7,8-dihydropterin + glycolaldehyde</text>
        <dbReference type="Rhea" id="RHEA:10540"/>
        <dbReference type="ChEBI" id="CHEBI:17001"/>
        <dbReference type="ChEBI" id="CHEBI:17071"/>
        <dbReference type="ChEBI" id="CHEBI:44841"/>
        <dbReference type="EC" id="4.1.2.25"/>
    </reaction>
</comment>
<evidence type="ECO:0000256" key="6">
    <source>
        <dbReference type="RuleBase" id="RU362079"/>
    </source>
</evidence>
<organism evidence="8 9">
    <name type="scientific">Paralabilibaculum antarcticum</name>
    <dbReference type="NCBI Taxonomy" id="2912572"/>
    <lineage>
        <taxon>Bacteria</taxon>
        <taxon>Pseudomonadati</taxon>
        <taxon>Bacteroidota</taxon>
        <taxon>Bacteroidia</taxon>
        <taxon>Marinilabiliales</taxon>
        <taxon>Marinifilaceae</taxon>
        <taxon>Paralabilibaculum</taxon>
    </lineage>
</organism>
<evidence type="ECO:0000313" key="8">
    <source>
        <dbReference type="EMBL" id="MDE5419301.1"/>
    </source>
</evidence>
<dbReference type="Pfam" id="PF02152">
    <property type="entry name" value="FolB"/>
    <property type="match status" value="1"/>
</dbReference>
<dbReference type="InterPro" id="IPR006156">
    <property type="entry name" value="Dihydroneopterin_aldolase"/>
</dbReference>
<dbReference type="NCBIfam" id="TIGR00526">
    <property type="entry name" value="folB_dom"/>
    <property type="match status" value="1"/>
</dbReference>
<dbReference type="RefSeq" id="WP_275110631.1">
    <property type="nucleotide sequence ID" value="NZ_JAKJSC010000003.1"/>
</dbReference>
<dbReference type="SUPFAM" id="SSF55620">
    <property type="entry name" value="Tetrahydrobiopterin biosynthesis enzymes-like"/>
    <property type="match status" value="1"/>
</dbReference>
<comment type="caution">
    <text evidence="8">The sequence shown here is derived from an EMBL/GenBank/DDBJ whole genome shotgun (WGS) entry which is preliminary data.</text>
</comment>
<proteinExistence type="inferred from homology"/>
<evidence type="ECO:0000256" key="4">
    <source>
        <dbReference type="ARBA" id="ARBA00022909"/>
    </source>
</evidence>
<evidence type="ECO:0000256" key="2">
    <source>
        <dbReference type="ARBA" id="ARBA00005013"/>
    </source>
</evidence>
<dbReference type="Gene3D" id="3.30.1130.10">
    <property type="match status" value="1"/>
</dbReference>
<reference evidence="8 9" key="1">
    <citation type="submission" date="2022-01" db="EMBL/GenBank/DDBJ databases">
        <title>Labilibaculum sp. nov, a marine bacterium isolated from Antarctica.</title>
        <authorList>
            <person name="Dai W."/>
        </authorList>
    </citation>
    <scope>NUCLEOTIDE SEQUENCE [LARGE SCALE GENOMIC DNA]</scope>
    <source>
        <strain evidence="8 9">DW002</strain>
    </source>
</reference>
<dbReference type="PANTHER" id="PTHR42844:SF1">
    <property type="entry name" value="DIHYDRONEOPTERIN ALDOLASE 1-RELATED"/>
    <property type="match status" value="1"/>
</dbReference>
<name>A0ABT5VV63_9BACT</name>
<evidence type="ECO:0000256" key="3">
    <source>
        <dbReference type="ARBA" id="ARBA00005708"/>
    </source>
</evidence>